<organism evidence="13 14">
    <name type="scientific">Jejubacter calystegiae</name>
    <dbReference type="NCBI Taxonomy" id="2579935"/>
    <lineage>
        <taxon>Bacteria</taxon>
        <taxon>Pseudomonadati</taxon>
        <taxon>Pseudomonadota</taxon>
        <taxon>Gammaproteobacteria</taxon>
        <taxon>Enterobacterales</taxon>
        <taxon>Enterobacteriaceae</taxon>
        <taxon>Jejubacter</taxon>
    </lineage>
</organism>
<evidence type="ECO:0000256" key="6">
    <source>
        <dbReference type="ARBA" id="ARBA00022692"/>
    </source>
</evidence>
<dbReference type="PANTHER" id="PTHR45138">
    <property type="entry name" value="REGULATORY COMPONENTS OF SENSORY TRANSDUCTION SYSTEM"/>
    <property type="match status" value="1"/>
</dbReference>
<dbReference type="KEGG" id="izh:FEM41_07000"/>
<dbReference type="CDD" id="cd01949">
    <property type="entry name" value="GGDEF"/>
    <property type="match status" value="1"/>
</dbReference>
<accession>A0A4P8YIJ6</accession>
<dbReference type="InterPro" id="IPR033479">
    <property type="entry name" value="dCache_1"/>
</dbReference>
<proteinExistence type="predicted"/>
<keyword evidence="6 11" id="KW-0812">Transmembrane</keyword>
<gene>
    <name evidence="13" type="ORF">FEM41_07000</name>
</gene>
<dbReference type="InterPro" id="IPR000160">
    <property type="entry name" value="GGDEF_dom"/>
</dbReference>
<evidence type="ECO:0000256" key="10">
    <source>
        <dbReference type="ARBA" id="ARBA00034247"/>
    </source>
</evidence>
<keyword evidence="14" id="KW-1185">Reference proteome</keyword>
<sequence>MTKTLGLSKKIHYSLLSAFMAIIATAFFVIDSQKKTIHKSYINISRNFVSNVATLYLNNMIDVVEEKIISASSKFGGDDIFNNAFYHDSHSVLAHMMFIMSKSPEINAVILADTRGHYLRVPEKGSIVKKTPQQIQQRPWFIDEANSQHRVQFTEPYKDLITQVSTVTLSTPVINSHGFFNGVLAFDINLAQLNKNIERLLPPVEGNVVLLSDTGKVIADDIVDETPERHDFQTILSELKKSGGLYYDEHQDRWFFSYRFDGPKWLLVYSVENRALNELVWSESQKVIYGFVISLLILLFFGFYLKSHWDKTLINIIGHIKTGAPDGWGNLESLLSQEINNTREREAALTAESAHDALTGALNRRSFDKDLQQHIAENRMFSLALLDIDNFKTINDSFGHLVGDVVLRGMVAECKAILAQEKGTIYRYGGEEFAIIFSEIPEQQAWQLLEQCRLGVRSREWREDISAVTFSAGLGRWNGEEAQALIAQVDARLYQAKHAGKDQTVAGNAA</sequence>
<evidence type="ECO:0000256" key="8">
    <source>
        <dbReference type="ARBA" id="ARBA00023134"/>
    </source>
</evidence>
<evidence type="ECO:0000256" key="9">
    <source>
        <dbReference type="ARBA" id="ARBA00023136"/>
    </source>
</evidence>
<evidence type="ECO:0000313" key="13">
    <source>
        <dbReference type="EMBL" id="QCT19414.1"/>
    </source>
</evidence>
<protein>
    <recommendedName>
        <fullName evidence="4">diguanylate cyclase</fullName>
        <ecNumber evidence="4">2.7.7.65</ecNumber>
    </recommendedName>
</protein>
<dbReference type="GO" id="GO:0005525">
    <property type="term" value="F:GTP binding"/>
    <property type="evidence" value="ECO:0007669"/>
    <property type="project" value="UniProtKB-KW"/>
</dbReference>
<dbReference type="GO" id="GO:0052621">
    <property type="term" value="F:diguanylate cyclase activity"/>
    <property type="evidence" value="ECO:0007669"/>
    <property type="project" value="UniProtKB-EC"/>
</dbReference>
<evidence type="ECO:0000256" key="4">
    <source>
        <dbReference type="ARBA" id="ARBA00012528"/>
    </source>
</evidence>
<evidence type="ECO:0000259" key="12">
    <source>
        <dbReference type="PROSITE" id="PS50887"/>
    </source>
</evidence>
<evidence type="ECO:0000256" key="1">
    <source>
        <dbReference type="ARBA" id="ARBA00001946"/>
    </source>
</evidence>
<feature type="transmembrane region" description="Helical" evidence="11">
    <location>
        <begin position="12"/>
        <end position="30"/>
    </location>
</feature>
<evidence type="ECO:0000256" key="2">
    <source>
        <dbReference type="ARBA" id="ARBA00004651"/>
    </source>
</evidence>
<dbReference type="Gene3D" id="3.30.450.20">
    <property type="entry name" value="PAS domain"/>
    <property type="match status" value="1"/>
</dbReference>
<dbReference type="EC" id="2.7.7.65" evidence="4"/>
<comment type="subcellular location">
    <subcellularLocation>
        <location evidence="2">Cell membrane</location>
        <topology evidence="2">Multi-pass membrane protein</topology>
    </subcellularLocation>
</comment>
<dbReference type="Pfam" id="PF02743">
    <property type="entry name" value="dCache_1"/>
    <property type="match status" value="1"/>
</dbReference>
<dbReference type="Gene3D" id="3.30.70.270">
    <property type="match status" value="1"/>
</dbReference>
<keyword evidence="8" id="KW-0342">GTP-binding</keyword>
<evidence type="ECO:0000256" key="7">
    <source>
        <dbReference type="ARBA" id="ARBA00022989"/>
    </source>
</evidence>
<dbReference type="InterPro" id="IPR029151">
    <property type="entry name" value="Sensor-like_sf"/>
</dbReference>
<dbReference type="SUPFAM" id="SSF103190">
    <property type="entry name" value="Sensory domain-like"/>
    <property type="match status" value="1"/>
</dbReference>
<name>A0A4P8YIJ6_9ENTR</name>
<keyword evidence="8" id="KW-0547">Nucleotide-binding</keyword>
<dbReference type="GO" id="GO:0005886">
    <property type="term" value="C:plasma membrane"/>
    <property type="evidence" value="ECO:0007669"/>
    <property type="project" value="UniProtKB-SubCell"/>
</dbReference>
<feature type="domain" description="GGDEF" evidence="12">
    <location>
        <begin position="379"/>
        <end position="509"/>
    </location>
</feature>
<dbReference type="EMBL" id="CP040428">
    <property type="protein sequence ID" value="QCT19414.1"/>
    <property type="molecule type" value="Genomic_DNA"/>
</dbReference>
<comment type="catalytic activity">
    <reaction evidence="10">
        <text>2 GTP = 3',3'-c-di-GMP + 2 diphosphate</text>
        <dbReference type="Rhea" id="RHEA:24898"/>
        <dbReference type="ChEBI" id="CHEBI:33019"/>
        <dbReference type="ChEBI" id="CHEBI:37565"/>
        <dbReference type="ChEBI" id="CHEBI:58805"/>
        <dbReference type="EC" id="2.7.7.65"/>
    </reaction>
</comment>
<comment type="cofactor">
    <cofactor evidence="1">
        <name>Mg(2+)</name>
        <dbReference type="ChEBI" id="CHEBI:18420"/>
    </cofactor>
</comment>
<dbReference type="Proteomes" id="UP000302163">
    <property type="component" value="Chromosome"/>
</dbReference>
<evidence type="ECO:0000256" key="5">
    <source>
        <dbReference type="ARBA" id="ARBA00022475"/>
    </source>
</evidence>
<keyword evidence="5" id="KW-1003">Cell membrane</keyword>
<dbReference type="OrthoDB" id="9812260at2"/>
<dbReference type="SUPFAM" id="SSF55073">
    <property type="entry name" value="Nucleotide cyclase"/>
    <property type="match status" value="1"/>
</dbReference>
<keyword evidence="9 11" id="KW-0472">Membrane</keyword>
<dbReference type="NCBIfam" id="TIGR00254">
    <property type="entry name" value="GGDEF"/>
    <property type="match status" value="1"/>
</dbReference>
<dbReference type="InterPro" id="IPR043128">
    <property type="entry name" value="Rev_trsase/Diguanyl_cyclase"/>
</dbReference>
<keyword evidence="7 11" id="KW-1133">Transmembrane helix</keyword>
<dbReference type="Pfam" id="PF00990">
    <property type="entry name" value="GGDEF"/>
    <property type="match status" value="1"/>
</dbReference>
<dbReference type="CDD" id="cd18773">
    <property type="entry name" value="PDC1_HK_sensor"/>
    <property type="match status" value="1"/>
</dbReference>
<evidence type="ECO:0000256" key="11">
    <source>
        <dbReference type="SAM" id="Phobius"/>
    </source>
</evidence>
<feature type="transmembrane region" description="Helical" evidence="11">
    <location>
        <begin position="287"/>
        <end position="305"/>
    </location>
</feature>
<comment type="pathway">
    <text evidence="3">Purine metabolism; 3',5'-cyclic di-GMP biosynthesis.</text>
</comment>
<dbReference type="InterPro" id="IPR029787">
    <property type="entry name" value="Nucleotide_cyclase"/>
</dbReference>
<dbReference type="PANTHER" id="PTHR45138:SF9">
    <property type="entry name" value="DIGUANYLATE CYCLASE DGCM-RELATED"/>
    <property type="match status" value="1"/>
</dbReference>
<dbReference type="InterPro" id="IPR050469">
    <property type="entry name" value="Diguanylate_Cyclase"/>
</dbReference>
<dbReference type="AlphaFoldDB" id="A0A4P8YIJ6"/>
<dbReference type="SMART" id="SM00267">
    <property type="entry name" value="GGDEF"/>
    <property type="match status" value="1"/>
</dbReference>
<evidence type="ECO:0000313" key="14">
    <source>
        <dbReference type="Proteomes" id="UP000302163"/>
    </source>
</evidence>
<evidence type="ECO:0000256" key="3">
    <source>
        <dbReference type="ARBA" id="ARBA00004665"/>
    </source>
</evidence>
<dbReference type="PROSITE" id="PS50887">
    <property type="entry name" value="GGDEF"/>
    <property type="match status" value="1"/>
</dbReference>
<reference evidence="13 14" key="1">
    <citation type="submission" date="2019-05" db="EMBL/GenBank/DDBJ databases">
        <title>Complete genome sequence of Izhakiella calystegiae KSNA2, an endophyte isolated from beach morning glory (Calystegia soldanella).</title>
        <authorList>
            <person name="Jiang L."/>
            <person name="Jeong J.C."/>
            <person name="Kim C.Y."/>
            <person name="Kim D.H."/>
            <person name="Kim S.W."/>
            <person name="Lee j."/>
        </authorList>
    </citation>
    <scope>NUCLEOTIDE SEQUENCE [LARGE SCALE GENOMIC DNA]</scope>
    <source>
        <strain evidence="13 14">KSNA2</strain>
    </source>
</reference>